<name>A0AAV4UDR8_CAEEX</name>
<sequence length="107" mass="12180">MYREACVRFSWNSEFLQEVGGGRKSSSTHSALIREGKRICFPEFSADVLRSWSVTTGIPELLSQAGDMILSSGRQVWDSFNYQPSPDLMEIYSFCRLKIGRNVTCCR</sequence>
<reference evidence="1 2" key="1">
    <citation type="submission" date="2021-06" db="EMBL/GenBank/DDBJ databases">
        <title>Caerostris extrusa draft genome.</title>
        <authorList>
            <person name="Kono N."/>
            <person name="Arakawa K."/>
        </authorList>
    </citation>
    <scope>NUCLEOTIDE SEQUENCE [LARGE SCALE GENOMIC DNA]</scope>
</reference>
<evidence type="ECO:0000313" key="1">
    <source>
        <dbReference type="EMBL" id="GIY55897.1"/>
    </source>
</evidence>
<gene>
    <name evidence="1" type="ORF">CEXT_459821</name>
</gene>
<evidence type="ECO:0000313" key="2">
    <source>
        <dbReference type="Proteomes" id="UP001054945"/>
    </source>
</evidence>
<dbReference type="AlphaFoldDB" id="A0AAV4UDR8"/>
<keyword evidence="2" id="KW-1185">Reference proteome</keyword>
<proteinExistence type="predicted"/>
<protein>
    <submittedName>
        <fullName evidence="1">Uncharacterized protein</fullName>
    </submittedName>
</protein>
<accession>A0AAV4UDR8</accession>
<dbReference type="EMBL" id="BPLR01012695">
    <property type="protein sequence ID" value="GIY55897.1"/>
    <property type="molecule type" value="Genomic_DNA"/>
</dbReference>
<dbReference type="Proteomes" id="UP001054945">
    <property type="component" value="Unassembled WGS sequence"/>
</dbReference>
<organism evidence="1 2">
    <name type="scientific">Caerostris extrusa</name>
    <name type="common">Bark spider</name>
    <name type="synonym">Caerostris bankana</name>
    <dbReference type="NCBI Taxonomy" id="172846"/>
    <lineage>
        <taxon>Eukaryota</taxon>
        <taxon>Metazoa</taxon>
        <taxon>Ecdysozoa</taxon>
        <taxon>Arthropoda</taxon>
        <taxon>Chelicerata</taxon>
        <taxon>Arachnida</taxon>
        <taxon>Araneae</taxon>
        <taxon>Araneomorphae</taxon>
        <taxon>Entelegynae</taxon>
        <taxon>Araneoidea</taxon>
        <taxon>Araneidae</taxon>
        <taxon>Caerostris</taxon>
    </lineage>
</organism>
<comment type="caution">
    <text evidence="1">The sequence shown here is derived from an EMBL/GenBank/DDBJ whole genome shotgun (WGS) entry which is preliminary data.</text>
</comment>